<comment type="caution">
    <text evidence="1">The sequence shown here is derived from an EMBL/GenBank/DDBJ whole genome shotgun (WGS) entry which is preliminary data.</text>
</comment>
<gene>
    <name evidence="1" type="ORF">I4F81_006643</name>
</gene>
<keyword evidence="2" id="KW-1185">Reference proteome</keyword>
<proteinExistence type="predicted"/>
<evidence type="ECO:0000313" key="2">
    <source>
        <dbReference type="Proteomes" id="UP000798662"/>
    </source>
</evidence>
<reference evidence="1" key="1">
    <citation type="submission" date="2019-11" db="EMBL/GenBank/DDBJ databases">
        <title>Nori genome reveals adaptations in red seaweeds to the harsh intertidal environment.</title>
        <authorList>
            <person name="Wang D."/>
            <person name="Mao Y."/>
        </authorList>
    </citation>
    <scope>NUCLEOTIDE SEQUENCE</scope>
    <source>
        <tissue evidence="1">Gametophyte</tissue>
    </source>
</reference>
<sequence>MGKSLRSKVKKTYRGLKRQVLEPAAASRTLHLASALYDTAGLPLPDPAETGTGSGTGGNRAAWTHGGFVPITCFVPTPPAVRLNGVHGPLAEAELTAAAERQTTPPRSDYVGEREEPVVTAKDLPIQRPAGGGVFGGLGAMPGVTAVAAVVAEAAGGKEKGATSAAAAAAANGAAVVGEVEMKVTDGAAARRRKEARRPGRGVTKKGQARGAGMKRHPRNKVNRVHRMH</sequence>
<evidence type="ECO:0000313" key="1">
    <source>
        <dbReference type="EMBL" id="KAK1864093.1"/>
    </source>
</evidence>
<name>A0ACC3C2T7_PYRYE</name>
<accession>A0ACC3C2T7</accession>
<dbReference type="Proteomes" id="UP000798662">
    <property type="component" value="Chromosome 2"/>
</dbReference>
<organism evidence="1 2">
    <name type="scientific">Pyropia yezoensis</name>
    <name type="common">Susabi-nori</name>
    <name type="synonym">Porphyra yezoensis</name>
    <dbReference type="NCBI Taxonomy" id="2788"/>
    <lineage>
        <taxon>Eukaryota</taxon>
        <taxon>Rhodophyta</taxon>
        <taxon>Bangiophyceae</taxon>
        <taxon>Bangiales</taxon>
        <taxon>Bangiaceae</taxon>
        <taxon>Pyropia</taxon>
    </lineage>
</organism>
<dbReference type="EMBL" id="CM020619">
    <property type="protein sequence ID" value="KAK1864093.1"/>
    <property type="molecule type" value="Genomic_DNA"/>
</dbReference>
<protein>
    <submittedName>
        <fullName evidence="1">Uncharacterized protein</fullName>
    </submittedName>
</protein>